<dbReference type="Proteomes" id="UP000320431">
    <property type="component" value="Unassembled WGS sequence"/>
</dbReference>
<reference evidence="1 2" key="1">
    <citation type="submission" date="2019-10" db="EMBL/GenBank/DDBJ databases">
        <title>Lysobacter alkalisoli sp. nov., isolated from saline-alkaline soil.</title>
        <authorList>
            <person name="Sun J.-Q."/>
        </authorList>
    </citation>
    <scope>NUCLEOTIDE SEQUENCE [LARGE SCALE GENOMIC DNA]</scope>
    <source>
        <strain evidence="1 2">KCTC 42381</strain>
    </source>
</reference>
<dbReference type="EMBL" id="VICD02000305">
    <property type="protein sequence ID" value="KAB8165378.1"/>
    <property type="molecule type" value="Genomic_DNA"/>
</dbReference>
<accession>A0A507ZYP5</accession>
<dbReference type="InterPro" id="IPR018637">
    <property type="entry name" value="DUF2059"/>
</dbReference>
<dbReference type="AlphaFoldDB" id="A0A507ZYP5"/>
<proteinExistence type="predicted"/>
<gene>
    <name evidence="1" type="ORF">FKV24_017215</name>
</gene>
<comment type="caution">
    <text evidence="1">The sequence shown here is derived from an EMBL/GenBank/DDBJ whole genome shotgun (WGS) entry which is preliminary data.</text>
</comment>
<dbReference type="Pfam" id="PF09832">
    <property type="entry name" value="DUF2059"/>
    <property type="match status" value="1"/>
</dbReference>
<evidence type="ECO:0000313" key="2">
    <source>
        <dbReference type="Proteomes" id="UP000320431"/>
    </source>
</evidence>
<sequence length="195" mass="21939">MTPTSLQRNRTMTLHKRLRTAGNAIARLALPLLLLTAPAVFAAPPSDAQVDRLMELTRVRDTLESMWPQIEAMQQQVVEQTLAGAGHKPDKAERAQLDALLERQMQTLRSVMSWEQMEPVYRDIYQQTFEAEDVDAMIAFYESEAGQKLIAKMPQLMRNTMEATQRLIAPAIEEMQRDIRSATKAGIGDKDAAAD</sequence>
<evidence type="ECO:0000313" key="1">
    <source>
        <dbReference type="EMBL" id="KAB8165378.1"/>
    </source>
</evidence>
<organism evidence="1 2">
    <name type="scientific">Marilutibacter maris</name>
    <dbReference type="NCBI Taxonomy" id="1605891"/>
    <lineage>
        <taxon>Bacteria</taxon>
        <taxon>Pseudomonadati</taxon>
        <taxon>Pseudomonadota</taxon>
        <taxon>Gammaproteobacteria</taxon>
        <taxon>Lysobacterales</taxon>
        <taxon>Lysobacteraceae</taxon>
        <taxon>Marilutibacter</taxon>
    </lineage>
</organism>
<protein>
    <submittedName>
        <fullName evidence="1">DUF2059 domain-containing protein</fullName>
    </submittedName>
</protein>
<name>A0A507ZYP5_9GAMM</name>